<dbReference type="RefSeq" id="WP_378219846.1">
    <property type="nucleotide sequence ID" value="NZ_JBHRTK010000009.1"/>
</dbReference>
<evidence type="ECO:0000256" key="5">
    <source>
        <dbReference type="ARBA" id="ARBA00022801"/>
    </source>
</evidence>
<comment type="caution">
    <text evidence="10">The sequence shown here is derived from an EMBL/GenBank/DDBJ whole genome shotgun (WGS) entry which is preliminary data.</text>
</comment>
<dbReference type="EC" id="3.1.-.-" evidence="8"/>
<dbReference type="Pfam" id="PF01850">
    <property type="entry name" value="PIN"/>
    <property type="match status" value="1"/>
</dbReference>
<evidence type="ECO:0000259" key="9">
    <source>
        <dbReference type="Pfam" id="PF01850"/>
    </source>
</evidence>
<comment type="cofactor">
    <cofactor evidence="1 8">
        <name>Mg(2+)</name>
        <dbReference type="ChEBI" id="CHEBI:18420"/>
    </cofactor>
</comment>
<evidence type="ECO:0000313" key="10">
    <source>
        <dbReference type="EMBL" id="MFC3206033.1"/>
    </source>
</evidence>
<accession>A0ABV7KC94</accession>
<dbReference type="Proteomes" id="UP001595583">
    <property type="component" value="Unassembled WGS sequence"/>
</dbReference>
<gene>
    <name evidence="8" type="primary">vapC</name>
    <name evidence="10" type="ORF">ACFOHJ_07405</name>
</gene>
<dbReference type="PANTHER" id="PTHR33653:SF1">
    <property type="entry name" value="RIBONUCLEASE VAPC2"/>
    <property type="match status" value="1"/>
</dbReference>
<dbReference type="HAMAP" id="MF_00265">
    <property type="entry name" value="VapC_Nob1"/>
    <property type="match status" value="1"/>
</dbReference>
<keyword evidence="3 8" id="KW-0540">Nuclease</keyword>
<evidence type="ECO:0000256" key="8">
    <source>
        <dbReference type="HAMAP-Rule" id="MF_00265"/>
    </source>
</evidence>
<feature type="binding site" evidence="8">
    <location>
        <position position="4"/>
    </location>
    <ligand>
        <name>Mg(2+)</name>
        <dbReference type="ChEBI" id="CHEBI:18420"/>
    </ligand>
</feature>
<feature type="binding site" evidence="8">
    <location>
        <position position="100"/>
    </location>
    <ligand>
        <name>Mg(2+)</name>
        <dbReference type="ChEBI" id="CHEBI:18420"/>
    </ligand>
</feature>
<evidence type="ECO:0000256" key="4">
    <source>
        <dbReference type="ARBA" id="ARBA00022723"/>
    </source>
</evidence>
<dbReference type="PANTHER" id="PTHR33653">
    <property type="entry name" value="RIBONUCLEASE VAPC2"/>
    <property type="match status" value="1"/>
</dbReference>
<protein>
    <recommendedName>
        <fullName evidence="8">Ribonuclease VapC</fullName>
        <shortName evidence="8">RNase VapC</shortName>
        <ecNumber evidence="8">3.1.-.-</ecNumber>
    </recommendedName>
    <alternativeName>
        <fullName evidence="8">Toxin VapC</fullName>
    </alternativeName>
</protein>
<dbReference type="InterPro" id="IPR022907">
    <property type="entry name" value="VapC_family"/>
</dbReference>
<evidence type="ECO:0000256" key="6">
    <source>
        <dbReference type="ARBA" id="ARBA00022842"/>
    </source>
</evidence>
<proteinExistence type="inferred from homology"/>
<keyword evidence="11" id="KW-1185">Reference proteome</keyword>
<keyword evidence="8" id="KW-0800">Toxin</keyword>
<comment type="similarity">
    <text evidence="7 8">Belongs to the PINc/VapC protein family.</text>
</comment>
<dbReference type="InterPro" id="IPR002716">
    <property type="entry name" value="PIN_dom"/>
</dbReference>
<feature type="domain" description="PIN" evidence="9">
    <location>
        <begin position="1"/>
        <end position="125"/>
    </location>
</feature>
<keyword evidence="6 8" id="KW-0460">Magnesium</keyword>
<name>A0ABV7KC94_9HYPH</name>
<evidence type="ECO:0000256" key="3">
    <source>
        <dbReference type="ARBA" id="ARBA00022722"/>
    </source>
</evidence>
<reference evidence="11" key="1">
    <citation type="journal article" date="2019" name="Int. J. Syst. Evol. Microbiol.">
        <title>The Global Catalogue of Microorganisms (GCM) 10K type strain sequencing project: providing services to taxonomists for standard genome sequencing and annotation.</title>
        <authorList>
            <consortium name="The Broad Institute Genomics Platform"/>
            <consortium name="The Broad Institute Genome Sequencing Center for Infectious Disease"/>
            <person name="Wu L."/>
            <person name="Ma J."/>
        </authorList>
    </citation>
    <scope>NUCLEOTIDE SEQUENCE [LARGE SCALE GENOMIC DNA]</scope>
    <source>
        <strain evidence="11">KCTC 52165</strain>
    </source>
</reference>
<dbReference type="InterPro" id="IPR050556">
    <property type="entry name" value="Type_II_TA_system_RNase"/>
</dbReference>
<dbReference type="EMBL" id="JBHRTK010000009">
    <property type="protein sequence ID" value="MFC3206033.1"/>
    <property type="molecule type" value="Genomic_DNA"/>
</dbReference>
<evidence type="ECO:0000313" key="11">
    <source>
        <dbReference type="Proteomes" id="UP001595583"/>
    </source>
</evidence>
<keyword evidence="4 8" id="KW-0479">Metal-binding</keyword>
<sequence>MIVDASAILSILFEEPDRRRYSDALMEYQGDAVMSPVNYLELALRLDRGGTPELSAAVDPLLEMLGVHLVAVEPEHAGLARDAYRQFGKGNHPAKLNLGDCFAYALAKARREPLLFKGDDFRQTDVEAAI</sequence>
<evidence type="ECO:0000256" key="7">
    <source>
        <dbReference type="ARBA" id="ARBA00038093"/>
    </source>
</evidence>
<dbReference type="Gene3D" id="3.40.50.1010">
    <property type="entry name" value="5'-nuclease"/>
    <property type="match status" value="1"/>
</dbReference>
<keyword evidence="5 8" id="KW-0378">Hydrolase</keyword>
<dbReference type="CDD" id="cd09871">
    <property type="entry name" value="PIN_MtVapC28-VapC30-like"/>
    <property type="match status" value="1"/>
</dbReference>
<evidence type="ECO:0000256" key="1">
    <source>
        <dbReference type="ARBA" id="ARBA00001946"/>
    </source>
</evidence>
<dbReference type="SUPFAM" id="SSF88723">
    <property type="entry name" value="PIN domain-like"/>
    <property type="match status" value="1"/>
</dbReference>
<evidence type="ECO:0000256" key="2">
    <source>
        <dbReference type="ARBA" id="ARBA00022649"/>
    </source>
</evidence>
<dbReference type="InterPro" id="IPR029060">
    <property type="entry name" value="PIN-like_dom_sf"/>
</dbReference>
<keyword evidence="2 8" id="KW-1277">Toxin-antitoxin system</keyword>
<organism evidence="10 11">
    <name type="scientific">Aquamicrobium soli</name>
    <dbReference type="NCBI Taxonomy" id="1811518"/>
    <lineage>
        <taxon>Bacteria</taxon>
        <taxon>Pseudomonadati</taxon>
        <taxon>Pseudomonadota</taxon>
        <taxon>Alphaproteobacteria</taxon>
        <taxon>Hyphomicrobiales</taxon>
        <taxon>Phyllobacteriaceae</taxon>
        <taxon>Aquamicrobium</taxon>
    </lineage>
</organism>
<comment type="function">
    <text evidence="8">Toxic component of a toxin-antitoxin (TA) system. An RNase.</text>
</comment>